<proteinExistence type="predicted"/>
<feature type="region of interest" description="Disordered" evidence="1">
    <location>
        <begin position="71"/>
        <end position="95"/>
    </location>
</feature>
<keyword evidence="4" id="KW-1185">Reference proteome</keyword>
<name>A0A9K3IQI5_HELAN</name>
<evidence type="ECO:0000259" key="2">
    <source>
        <dbReference type="PROSITE" id="PS51011"/>
    </source>
</evidence>
<dbReference type="Gramene" id="mRNA:HanXRQr2_Chr06g0245701">
    <property type="protein sequence ID" value="CDS:HanXRQr2_Chr06g0245701.1"/>
    <property type="gene ID" value="HanXRQr2_Chr06g0245701"/>
</dbReference>
<reference evidence="3" key="2">
    <citation type="submission" date="2020-06" db="EMBL/GenBank/DDBJ databases">
        <title>Helianthus annuus Genome sequencing and assembly Release 2.</title>
        <authorList>
            <person name="Gouzy J."/>
            <person name="Langlade N."/>
            <person name="Munos S."/>
        </authorList>
    </citation>
    <scope>NUCLEOTIDE SEQUENCE</scope>
    <source>
        <tissue evidence="3">Leaves</tissue>
    </source>
</reference>
<evidence type="ECO:0000256" key="1">
    <source>
        <dbReference type="SAM" id="MobiDB-lite"/>
    </source>
</evidence>
<gene>
    <name evidence="3" type="ORF">HanXRQr2_Chr06g0245701</name>
</gene>
<dbReference type="PANTHER" id="PTHR46410">
    <property type="entry name" value="AT-RICH INTERACTIVE DOMAIN-CONTAINING PROTEIN 2"/>
    <property type="match status" value="1"/>
</dbReference>
<accession>A0A9K3IQI5</accession>
<dbReference type="PROSITE" id="PS51011">
    <property type="entry name" value="ARID"/>
    <property type="match status" value="1"/>
</dbReference>
<reference evidence="3" key="1">
    <citation type="journal article" date="2017" name="Nature">
        <title>The sunflower genome provides insights into oil metabolism, flowering and Asterid evolution.</title>
        <authorList>
            <person name="Badouin H."/>
            <person name="Gouzy J."/>
            <person name="Grassa C.J."/>
            <person name="Murat F."/>
            <person name="Staton S.E."/>
            <person name="Cottret L."/>
            <person name="Lelandais-Briere C."/>
            <person name="Owens G.L."/>
            <person name="Carrere S."/>
            <person name="Mayjonade B."/>
            <person name="Legrand L."/>
            <person name="Gill N."/>
            <person name="Kane N.C."/>
            <person name="Bowers J.E."/>
            <person name="Hubner S."/>
            <person name="Bellec A."/>
            <person name="Berard A."/>
            <person name="Berges H."/>
            <person name="Blanchet N."/>
            <person name="Boniface M.C."/>
            <person name="Brunel D."/>
            <person name="Catrice O."/>
            <person name="Chaidir N."/>
            <person name="Claudel C."/>
            <person name="Donnadieu C."/>
            <person name="Faraut T."/>
            <person name="Fievet G."/>
            <person name="Helmstetter N."/>
            <person name="King M."/>
            <person name="Knapp S.J."/>
            <person name="Lai Z."/>
            <person name="Le Paslier M.C."/>
            <person name="Lippi Y."/>
            <person name="Lorenzon L."/>
            <person name="Mandel J.R."/>
            <person name="Marage G."/>
            <person name="Marchand G."/>
            <person name="Marquand E."/>
            <person name="Bret-Mestries E."/>
            <person name="Morien E."/>
            <person name="Nambeesan S."/>
            <person name="Nguyen T."/>
            <person name="Pegot-Espagnet P."/>
            <person name="Pouilly N."/>
            <person name="Raftis F."/>
            <person name="Sallet E."/>
            <person name="Schiex T."/>
            <person name="Thomas J."/>
            <person name="Vandecasteele C."/>
            <person name="Vares D."/>
            <person name="Vear F."/>
            <person name="Vautrin S."/>
            <person name="Crespi M."/>
            <person name="Mangin B."/>
            <person name="Burke J.M."/>
            <person name="Salse J."/>
            <person name="Munos S."/>
            <person name="Vincourt P."/>
            <person name="Rieseberg L.H."/>
            <person name="Langlade N.B."/>
        </authorList>
    </citation>
    <scope>NUCLEOTIDE SEQUENCE</scope>
    <source>
        <tissue evidence="3">Leaves</tissue>
    </source>
</reference>
<dbReference type="InterPro" id="IPR001606">
    <property type="entry name" value="ARID_dom"/>
</dbReference>
<dbReference type="InterPro" id="IPR036431">
    <property type="entry name" value="ARID_dom_sf"/>
</dbReference>
<dbReference type="PANTHER" id="PTHR46410:SF26">
    <property type="entry name" value="BULB-TYPE LECTIN DOMAIN-CONTAINING PROTEIN-RELATED"/>
    <property type="match status" value="1"/>
</dbReference>
<feature type="domain" description="ARID" evidence="2">
    <location>
        <begin position="1"/>
        <end position="54"/>
    </location>
</feature>
<dbReference type="EMBL" id="MNCJ02000321">
    <property type="protein sequence ID" value="KAF5801236.1"/>
    <property type="molecule type" value="Genomic_DNA"/>
</dbReference>
<sequence length="151" mass="17988">MVVKREGRHKNVTSNNLWAVVAKDMGFDYQDGEFMRLMYEMYLNVLVYYYKFKSTQQNVYEKETVKNVEVTRQSRSKDDKQETVAGRMERNSSGGCITEHEGEHYTFFAGNDWLGMKKLQKRRRFDFKQVEKAVDEANRSVLMHSRKYNQV</sequence>
<dbReference type="Gene3D" id="1.10.150.60">
    <property type="entry name" value="ARID DNA-binding domain"/>
    <property type="match status" value="1"/>
</dbReference>
<dbReference type="SUPFAM" id="SSF46774">
    <property type="entry name" value="ARID-like"/>
    <property type="match status" value="1"/>
</dbReference>
<evidence type="ECO:0000313" key="3">
    <source>
        <dbReference type="EMBL" id="KAF5801236.1"/>
    </source>
</evidence>
<comment type="caution">
    <text evidence="3">The sequence shown here is derived from an EMBL/GenBank/DDBJ whole genome shotgun (WGS) entry which is preliminary data.</text>
</comment>
<dbReference type="AlphaFoldDB" id="A0A9K3IQI5"/>
<organism evidence="3 4">
    <name type="scientific">Helianthus annuus</name>
    <name type="common">Common sunflower</name>
    <dbReference type="NCBI Taxonomy" id="4232"/>
    <lineage>
        <taxon>Eukaryota</taxon>
        <taxon>Viridiplantae</taxon>
        <taxon>Streptophyta</taxon>
        <taxon>Embryophyta</taxon>
        <taxon>Tracheophyta</taxon>
        <taxon>Spermatophyta</taxon>
        <taxon>Magnoliopsida</taxon>
        <taxon>eudicotyledons</taxon>
        <taxon>Gunneridae</taxon>
        <taxon>Pentapetalae</taxon>
        <taxon>asterids</taxon>
        <taxon>campanulids</taxon>
        <taxon>Asterales</taxon>
        <taxon>Asteraceae</taxon>
        <taxon>Asteroideae</taxon>
        <taxon>Heliantheae alliance</taxon>
        <taxon>Heliantheae</taxon>
        <taxon>Helianthus</taxon>
    </lineage>
</organism>
<protein>
    <submittedName>
        <fullName evidence="3">Transcription factor &amp; chromatin remodeling ARID family</fullName>
    </submittedName>
</protein>
<dbReference type="Proteomes" id="UP000215914">
    <property type="component" value="Unassembled WGS sequence"/>
</dbReference>
<evidence type="ECO:0000313" key="4">
    <source>
        <dbReference type="Proteomes" id="UP000215914"/>
    </source>
</evidence>
<feature type="compositionally biased region" description="Basic and acidic residues" evidence="1">
    <location>
        <begin position="75"/>
        <end position="90"/>
    </location>
</feature>
<dbReference type="GO" id="GO:0003677">
    <property type="term" value="F:DNA binding"/>
    <property type="evidence" value="ECO:0007669"/>
    <property type="project" value="InterPro"/>
</dbReference>